<dbReference type="KEGG" id="adz:ADFLV_1858"/>
<accession>A0AAE7BD77</accession>
<evidence type="ECO:0000256" key="1">
    <source>
        <dbReference type="SAM" id="Phobius"/>
    </source>
</evidence>
<keyword evidence="1" id="KW-1133">Transmembrane helix</keyword>
<feature type="transmembrane region" description="Helical" evidence="1">
    <location>
        <begin position="6"/>
        <end position="23"/>
    </location>
</feature>
<evidence type="ECO:0000313" key="3">
    <source>
        <dbReference type="EMBL" id="QKF77876.1"/>
    </source>
</evidence>
<keyword evidence="1" id="KW-0472">Membrane</keyword>
<dbReference type="KEGG" id="adz:ADFLV_1248"/>
<keyword evidence="1" id="KW-0812">Transmembrane</keyword>
<protein>
    <submittedName>
        <fullName evidence="2">Uncharacterized protein</fullName>
    </submittedName>
</protein>
<sequence>MSEIIINYIYPLMILILLYISILQEYKIKAVKKELNLIKQYINNLEKNTKRNNNDNFNR</sequence>
<dbReference type="EMBL" id="CP053835">
    <property type="protein sequence ID" value="QKF77280.1"/>
    <property type="molecule type" value="Genomic_DNA"/>
</dbReference>
<evidence type="ECO:0000313" key="2">
    <source>
        <dbReference type="EMBL" id="QKF77280.1"/>
    </source>
</evidence>
<dbReference type="AlphaFoldDB" id="A0AAE7BD77"/>
<gene>
    <name evidence="2" type="ORF">ADFLV_1248</name>
    <name evidence="3" type="ORF">ADFLV_1858</name>
</gene>
<reference evidence="2 4" key="1">
    <citation type="submission" date="2020-05" db="EMBL/GenBank/DDBJ databases">
        <title>Complete genome sequencing of Campylobacter and Arcobacter type strains.</title>
        <authorList>
            <person name="Miller W.G."/>
            <person name="Yee E."/>
        </authorList>
    </citation>
    <scope>NUCLEOTIDE SEQUENCE [LARGE SCALE GENOMIC DNA]</scope>
    <source>
        <strain evidence="2 4">LMG 25694</strain>
    </source>
</reference>
<keyword evidence="4" id="KW-1185">Reference proteome</keyword>
<organism evidence="2 4">
    <name type="scientific">Arcobacter defluvii</name>
    <dbReference type="NCBI Taxonomy" id="873191"/>
    <lineage>
        <taxon>Bacteria</taxon>
        <taxon>Pseudomonadati</taxon>
        <taxon>Campylobacterota</taxon>
        <taxon>Epsilonproteobacteria</taxon>
        <taxon>Campylobacterales</taxon>
        <taxon>Arcobacteraceae</taxon>
        <taxon>Arcobacter</taxon>
    </lineage>
</organism>
<proteinExistence type="predicted"/>
<dbReference type="EMBL" id="CP053835">
    <property type="protein sequence ID" value="QKF77876.1"/>
    <property type="molecule type" value="Genomic_DNA"/>
</dbReference>
<evidence type="ECO:0000313" key="4">
    <source>
        <dbReference type="Proteomes" id="UP000503313"/>
    </source>
</evidence>
<dbReference type="Proteomes" id="UP000503313">
    <property type="component" value="Chromosome"/>
</dbReference>
<name>A0AAE7BD77_9BACT</name>